<dbReference type="PANTHER" id="PTHR45778:SF3">
    <property type="entry name" value="PURPLE ACID PHOSPHATASE"/>
    <property type="match status" value="1"/>
</dbReference>
<reference evidence="2" key="1">
    <citation type="journal article" date="2018" name="DNA Res.">
        <title>Multiple hybrid de novo genome assembly of finger millet, an orphan allotetraploid crop.</title>
        <authorList>
            <person name="Hatakeyama M."/>
            <person name="Aluri S."/>
            <person name="Balachadran M.T."/>
            <person name="Sivarajan S.R."/>
            <person name="Patrignani A."/>
            <person name="Gruter S."/>
            <person name="Poveda L."/>
            <person name="Shimizu-Inatsugi R."/>
            <person name="Baeten J."/>
            <person name="Francoijs K.J."/>
            <person name="Nataraja K.N."/>
            <person name="Reddy Y.A.N."/>
            <person name="Phadnis S."/>
            <person name="Ravikumar R.L."/>
            <person name="Schlapbach R."/>
            <person name="Sreeman S.M."/>
            <person name="Shimizu K.K."/>
        </authorList>
    </citation>
    <scope>NUCLEOTIDE SEQUENCE</scope>
</reference>
<proteinExistence type="predicted"/>
<comment type="caution">
    <text evidence="2">The sequence shown here is derived from an EMBL/GenBank/DDBJ whole genome shotgun (WGS) entry which is preliminary data.</text>
</comment>
<protein>
    <recommendedName>
        <fullName evidence="1">Purple acid phosphatase Fn3-like domain-containing protein</fullName>
    </recommendedName>
</protein>
<keyword evidence="3" id="KW-1185">Reference proteome</keyword>
<dbReference type="GO" id="GO:0046872">
    <property type="term" value="F:metal ion binding"/>
    <property type="evidence" value="ECO:0007669"/>
    <property type="project" value="InterPro"/>
</dbReference>
<dbReference type="SUPFAM" id="SSF49363">
    <property type="entry name" value="Purple acid phosphatase, N-terminal domain"/>
    <property type="match status" value="1"/>
</dbReference>
<dbReference type="GO" id="GO:0003993">
    <property type="term" value="F:acid phosphatase activity"/>
    <property type="evidence" value="ECO:0007669"/>
    <property type="project" value="InterPro"/>
</dbReference>
<name>A0AAV5C2K1_ELECO</name>
<evidence type="ECO:0000259" key="1">
    <source>
        <dbReference type="Pfam" id="PF17808"/>
    </source>
</evidence>
<gene>
    <name evidence="2" type="primary">ga09352</name>
    <name evidence="2" type="ORF">PR202_ga09352</name>
</gene>
<feature type="domain" description="Purple acid phosphatase Fn3-like" evidence="1">
    <location>
        <begin position="11"/>
        <end position="54"/>
    </location>
</feature>
<evidence type="ECO:0000313" key="3">
    <source>
        <dbReference type="Proteomes" id="UP001054889"/>
    </source>
</evidence>
<reference evidence="2" key="2">
    <citation type="submission" date="2021-12" db="EMBL/GenBank/DDBJ databases">
        <title>Resequencing data analysis of finger millet.</title>
        <authorList>
            <person name="Hatakeyama M."/>
            <person name="Aluri S."/>
            <person name="Balachadran M.T."/>
            <person name="Sivarajan S.R."/>
            <person name="Poveda L."/>
            <person name="Shimizu-Inatsugi R."/>
            <person name="Schlapbach R."/>
            <person name="Sreeman S.M."/>
            <person name="Shimizu K.K."/>
        </authorList>
    </citation>
    <scope>NUCLEOTIDE SEQUENCE</scope>
</reference>
<organism evidence="2 3">
    <name type="scientific">Eleusine coracana subsp. coracana</name>
    <dbReference type="NCBI Taxonomy" id="191504"/>
    <lineage>
        <taxon>Eukaryota</taxon>
        <taxon>Viridiplantae</taxon>
        <taxon>Streptophyta</taxon>
        <taxon>Embryophyta</taxon>
        <taxon>Tracheophyta</taxon>
        <taxon>Spermatophyta</taxon>
        <taxon>Magnoliopsida</taxon>
        <taxon>Liliopsida</taxon>
        <taxon>Poales</taxon>
        <taxon>Poaceae</taxon>
        <taxon>PACMAD clade</taxon>
        <taxon>Chloridoideae</taxon>
        <taxon>Cynodonteae</taxon>
        <taxon>Eleusininae</taxon>
        <taxon>Eleusine</taxon>
    </lineage>
</organism>
<evidence type="ECO:0000313" key="2">
    <source>
        <dbReference type="EMBL" id="GJM92848.1"/>
    </source>
</evidence>
<dbReference type="Pfam" id="PF17808">
    <property type="entry name" value="fn3_PAP"/>
    <property type="match status" value="1"/>
</dbReference>
<sequence length="154" mass="16740">MKRDASGGCRVRTCAATLTFHVVNFRTDVEFVLFSGGFRTPCVLKRSGALRFANPAKPLYGHLSSTDSKATSMRLTWVSGDARPQQVQYAGGMSAISQVATFTQKDMCMSHLGGGACVDHEMVKITTTQQVSDEVYRYRMMLVGDNGVNAATSE</sequence>
<dbReference type="InterPro" id="IPR008963">
    <property type="entry name" value="Purple_acid_Pase-like_N"/>
</dbReference>
<dbReference type="Proteomes" id="UP001054889">
    <property type="component" value="Unassembled WGS sequence"/>
</dbReference>
<dbReference type="EMBL" id="BQKI01000004">
    <property type="protein sequence ID" value="GJM92848.1"/>
    <property type="molecule type" value="Genomic_DNA"/>
</dbReference>
<dbReference type="AlphaFoldDB" id="A0AAV5C2K1"/>
<dbReference type="PANTHER" id="PTHR45778">
    <property type="entry name" value="PURPLE ACID PHOSPHATASE-RELATED"/>
    <property type="match status" value="1"/>
</dbReference>
<dbReference type="InterPro" id="IPR040974">
    <property type="entry name" value="Fn3_PAP"/>
</dbReference>
<accession>A0AAV5C2K1</accession>